<dbReference type="InterPro" id="IPR001509">
    <property type="entry name" value="Epimerase_deHydtase"/>
</dbReference>
<evidence type="ECO:0000313" key="5">
    <source>
        <dbReference type="Proteomes" id="UP000245698"/>
    </source>
</evidence>
<keyword evidence="1" id="KW-0472">Membrane</keyword>
<reference evidence="5" key="1">
    <citation type="submission" date="2016-12" db="EMBL/GenBank/DDBJ databases">
        <authorList>
            <person name="Brunel B."/>
        </authorList>
    </citation>
    <scope>NUCLEOTIDE SEQUENCE [LARGE SCALE GENOMIC DNA]</scope>
</reference>
<feature type="domain" description="NAD-dependent epimerase/dehydratase" evidence="2">
    <location>
        <begin position="11"/>
        <end position="244"/>
    </location>
</feature>
<protein>
    <submittedName>
        <fullName evidence="4">Uncharacterized protein</fullName>
    </submittedName>
</protein>
<dbReference type="Pfam" id="PF03779">
    <property type="entry name" value="SPW"/>
    <property type="match status" value="1"/>
</dbReference>
<feature type="transmembrane region" description="Helical" evidence="1">
    <location>
        <begin position="464"/>
        <end position="483"/>
    </location>
</feature>
<dbReference type="PANTHER" id="PTHR43245">
    <property type="entry name" value="BIFUNCTIONAL POLYMYXIN RESISTANCE PROTEIN ARNA"/>
    <property type="match status" value="1"/>
</dbReference>
<evidence type="ECO:0000259" key="3">
    <source>
        <dbReference type="Pfam" id="PF03779"/>
    </source>
</evidence>
<keyword evidence="1" id="KW-0812">Transmembrane</keyword>
<sequence length="632" mass="68863">MANHGAPLPTVLITGSSGFLGQAIARGLIDRYRVIGLDVAKPKHPPAGMETIEIDLTSDESVSRAVKTARERGGRIASVIHLAAYYDTTGEDNPKYDAVTVQGTRRLLHSLTAIKTEQFVFSSTLLVHAPSPGRGTKINEDSPLDPAWAYPRSKAETEALISRERGEIKTVILRLAGVYDEDCRAAFIAQQIARIFERLPTAYLFAGDITAGQPYLHKDDLVDAVVRTVDRRAELPAETVLLIGEEDTPSYEEMQKRIGRLIHGEDWRTLALPKQLTKLGAWVQTEVLDQDTDIKPWMIENSDDHYEIDISRAKTLLGWAPRHSLLDTLPEMIRRLKQDPTDWYAANKLDPPVVAASDPEIEQAERRLKGPLERSKEDVEAAITRYRSRTLWAPMTNAALGLWLVTSPMTVGLFDPVTAAMPPALGHAVAEPQLRNASLGVSEIVSGLLVTVFALMGMSRRWRWVQWITASLGVWVMLAPLLFWTTSAAAYAIDTLVGMLIVAFAVMIPPTPGISRRALAADDDIPLGWTYSPSTFTQRIPIVALAFVGLFVSRYLAAFQMGHADGLWDPFFGPGGAPVRNGSEAVVTSWVSKGFPIAGSAPSPIASISSPARSATAGAGAPCRGWCSSSAC</sequence>
<dbReference type="EMBL" id="FUIG01000028">
    <property type="protein sequence ID" value="SJM31792.1"/>
    <property type="molecule type" value="Genomic_DNA"/>
</dbReference>
<keyword evidence="5" id="KW-1185">Reference proteome</keyword>
<dbReference type="AlphaFoldDB" id="A0A2P9AL01"/>
<gene>
    <name evidence="4" type="ORF">BQ8482_210024</name>
</gene>
<dbReference type="SUPFAM" id="SSF51735">
    <property type="entry name" value="NAD(P)-binding Rossmann-fold domains"/>
    <property type="match status" value="1"/>
</dbReference>
<name>A0A2P9AL01_9HYPH</name>
<proteinExistence type="predicted"/>
<feature type="domain" description="SPW repeat-containing integral membrane" evidence="3">
    <location>
        <begin position="437"/>
        <end position="505"/>
    </location>
</feature>
<organism evidence="4 5">
    <name type="scientific">Mesorhizobium delmotii</name>
    <dbReference type="NCBI Taxonomy" id="1631247"/>
    <lineage>
        <taxon>Bacteria</taxon>
        <taxon>Pseudomonadati</taxon>
        <taxon>Pseudomonadota</taxon>
        <taxon>Alphaproteobacteria</taxon>
        <taxon>Hyphomicrobiales</taxon>
        <taxon>Phyllobacteriaceae</taxon>
        <taxon>Mesorhizobium</taxon>
    </lineage>
</organism>
<dbReference type="Proteomes" id="UP000245698">
    <property type="component" value="Unassembled WGS sequence"/>
</dbReference>
<keyword evidence="1" id="KW-1133">Transmembrane helix</keyword>
<evidence type="ECO:0000259" key="2">
    <source>
        <dbReference type="Pfam" id="PF01370"/>
    </source>
</evidence>
<dbReference type="Gene3D" id="3.40.50.720">
    <property type="entry name" value="NAD(P)-binding Rossmann-like Domain"/>
    <property type="match status" value="1"/>
</dbReference>
<accession>A0A2P9AL01</accession>
<dbReference type="InterPro" id="IPR005530">
    <property type="entry name" value="SPW"/>
</dbReference>
<evidence type="ECO:0000313" key="4">
    <source>
        <dbReference type="EMBL" id="SJM31792.1"/>
    </source>
</evidence>
<dbReference type="InterPro" id="IPR050177">
    <property type="entry name" value="Lipid_A_modif_metabolic_enz"/>
</dbReference>
<evidence type="ECO:0000256" key="1">
    <source>
        <dbReference type="SAM" id="Phobius"/>
    </source>
</evidence>
<dbReference type="Pfam" id="PF01370">
    <property type="entry name" value="Epimerase"/>
    <property type="match status" value="1"/>
</dbReference>
<feature type="transmembrane region" description="Helical" evidence="1">
    <location>
        <begin position="489"/>
        <end position="508"/>
    </location>
</feature>
<dbReference type="InterPro" id="IPR036291">
    <property type="entry name" value="NAD(P)-bd_dom_sf"/>
</dbReference>